<comment type="similarity">
    <text evidence="1">Belongs to the CIA30 family.</text>
</comment>
<name>A0A8H2LDB8_9FLAO</name>
<dbReference type="InterPro" id="IPR039131">
    <property type="entry name" value="NDUFAF1"/>
</dbReference>
<evidence type="ECO:0000256" key="1">
    <source>
        <dbReference type="ARBA" id="ARBA00007884"/>
    </source>
</evidence>
<sequence>MKLLLYIIILTTTQTMAIIFNFNTSSNITNWRVVDDVVMGGRSNGTFSLNKDGNGVFTGSVSLKNNGGFSSLRFNTEKTSVEGFSNIVLRLRGDGKTYQFRVKTKATDVHSYITTFKTSGEWEDISIPLKDLYPSFRGRTLEMTNFSAESFEEIGFLIGNKREESFTLFLDSIRLQ</sequence>
<keyword evidence="4" id="KW-1185">Reference proteome</keyword>
<comment type="caution">
    <text evidence="3">The sequence shown here is derived from an EMBL/GenBank/DDBJ whole genome shotgun (WGS) entry which is preliminary data.</text>
</comment>
<accession>A0A8H2LDB8</accession>
<dbReference type="InterPro" id="IPR008979">
    <property type="entry name" value="Galactose-bd-like_sf"/>
</dbReference>
<dbReference type="PANTHER" id="PTHR13194">
    <property type="entry name" value="COMPLEX I INTERMEDIATE-ASSOCIATED PROTEIN 30"/>
    <property type="match status" value="1"/>
</dbReference>
<dbReference type="Proteomes" id="UP000323324">
    <property type="component" value="Unassembled WGS sequence"/>
</dbReference>
<reference evidence="3 4" key="1">
    <citation type="submission" date="2019-08" db="EMBL/GenBank/DDBJ databases">
        <title>Genomes of Antarctic Bizionia species.</title>
        <authorList>
            <person name="Bowman J.P."/>
        </authorList>
    </citation>
    <scope>NUCLEOTIDE SEQUENCE [LARGE SCALE GENOMIC DNA]</scope>
    <source>
        <strain evidence="3 4">HFD</strain>
    </source>
</reference>
<gene>
    <name evidence="3" type="ORF">ES676_10785</name>
</gene>
<dbReference type="SUPFAM" id="SSF49785">
    <property type="entry name" value="Galactose-binding domain-like"/>
    <property type="match status" value="1"/>
</dbReference>
<dbReference type="InterPro" id="IPR013857">
    <property type="entry name" value="NADH-UbQ_OxRdtase-assoc_prot30"/>
</dbReference>
<evidence type="ECO:0000259" key="2">
    <source>
        <dbReference type="Pfam" id="PF08547"/>
    </source>
</evidence>
<dbReference type="PANTHER" id="PTHR13194:SF19">
    <property type="entry name" value="NAD(P)-BINDING ROSSMANN-FOLD SUPERFAMILY PROTEIN"/>
    <property type="match status" value="1"/>
</dbReference>
<dbReference type="EMBL" id="VSKM01000010">
    <property type="protein sequence ID" value="TYB72651.1"/>
    <property type="molecule type" value="Genomic_DNA"/>
</dbReference>
<proteinExistence type="inferred from homology"/>
<dbReference type="AlphaFoldDB" id="A0A8H2LDB8"/>
<evidence type="ECO:0000313" key="4">
    <source>
        <dbReference type="Proteomes" id="UP000323324"/>
    </source>
</evidence>
<dbReference type="RefSeq" id="WP_148370339.1">
    <property type="nucleotide sequence ID" value="NZ_VSKM01000010.1"/>
</dbReference>
<feature type="domain" description="NADH:ubiquinone oxidoreductase intermediate-associated protein 30" evidence="2">
    <location>
        <begin position="20"/>
        <end position="168"/>
    </location>
</feature>
<evidence type="ECO:0000313" key="3">
    <source>
        <dbReference type="EMBL" id="TYB72651.1"/>
    </source>
</evidence>
<organism evidence="3 4">
    <name type="scientific">Bizionia saleffrena</name>
    <dbReference type="NCBI Taxonomy" id="291189"/>
    <lineage>
        <taxon>Bacteria</taxon>
        <taxon>Pseudomonadati</taxon>
        <taxon>Bacteroidota</taxon>
        <taxon>Flavobacteriia</taxon>
        <taxon>Flavobacteriales</taxon>
        <taxon>Flavobacteriaceae</taxon>
        <taxon>Bizionia</taxon>
    </lineage>
</organism>
<dbReference type="Pfam" id="PF08547">
    <property type="entry name" value="CIA30"/>
    <property type="match status" value="1"/>
</dbReference>
<protein>
    <submittedName>
        <fullName evidence="3">CIA30 family protein</fullName>
    </submittedName>
</protein>
<dbReference type="Gene3D" id="2.60.120.430">
    <property type="entry name" value="Galactose-binding lectin"/>
    <property type="match status" value="1"/>
</dbReference>